<accession>A0A4R1RAR2</accession>
<dbReference type="AlphaFoldDB" id="A0A4R1RAR2"/>
<name>A0A4R1RAR2_9FLAO</name>
<evidence type="ECO:0000313" key="2">
    <source>
        <dbReference type="Proteomes" id="UP000295455"/>
    </source>
</evidence>
<reference evidence="1 2" key="1">
    <citation type="submission" date="2019-03" db="EMBL/GenBank/DDBJ databases">
        <title>Genomic Encyclopedia of Type Strains, Phase IV (KMG-IV): sequencing the most valuable type-strain genomes for metagenomic binning, comparative biology and taxonomic classification.</title>
        <authorList>
            <person name="Goeker M."/>
        </authorList>
    </citation>
    <scope>NUCLEOTIDE SEQUENCE [LARGE SCALE GENOMIC DNA]</scope>
    <source>
        <strain evidence="1 2">DSM 18792</strain>
    </source>
</reference>
<dbReference type="RefSeq" id="WP_132219428.1">
    <property type="nucleotide sequence ID" value="NZ_OX156936.1"/>
</dbReference>
<keyword evidence="2" id="KW-1185">Reference proteome</keyword>
<comment type="caution">
    <text evidence="1">The sequence shown here is derived from an EMBL/GenBank/DDBJ whole genome shotgun (WGS) entry which is preliminary data.</text>
</comment>
<dbReference type="Proteomes" id="UP000295455">
    <property type="component" value="Unassembled WGS sequence"/>
</dbReference>
<organism evidence="1 2">
    <name type="scientific">Mariniflexile fucanivorans</name>
    <dbReference type="NCBI Taxonomy" id="264023"/>
    <lineage>
        <taxon>Bacteria</taxon>
        <taxon>Pseudomonadati</taxon>
        <taxon>Bacteroidota</taxon>
        <taxon>Flavobacteriia</taxon>
        <taxon>Flavobacteriales</taxon>
        <taxon>Flavobacteriaceae</taxon>
        <taxon>Mariniflexile</taxon>
    </lineage>
</organism>
<evidence type="ECO:0000313" key="1">
    <source>
        <dbReference type="EMBL" id="TCL62502.1"/>
    </source>
</evidence>
<proteinExistence type="predicted"/>
<protein>
    <submittedName>
        <fullName evidence="1">Uncharacterized protein</fullName>
    </submittedName>
</protein>
<dbReference type="OrthoDB" id="9852252at2"/>
<sequence length="90" mass="10673">MKKVYSVELETEQIGIEPFWMYRGFGYDKSEAEKCAKLLSSFFPYDEYPTKIILYVEDENDEGHLKNKTVLKEYFLKNEDGMIVKKTNDL</sequence>
<gene>
    <name evidence="1" type="ORF">EV196_11344</name>
</gene>
<dbReference type="EMBL" id="SLUP01000013">
    <property type="protein sequence ID" value="TCL62502.1"/>
    <property type="molecule type" value="Genomic_DNA"/>
</dbReference>